<dbReference type="PANTHER" id="PTHR22946">
    <property type="entry name" value="DIENELACTONE HYDROLASE DOMAIN-CONTAINING PROTEIN-RELATED"/>
    <property type="match status" value="1"/>
</dbReference>
<dbReference type="OrthoDB" id="9805123at2"/>
<dbReference type="Pfam" id="PF02129">
    <property type="entry name" value="Peptidase_S15"/>
    <property type="match status" value="1"/>
</dbReference>
<evidence type="ECO:0000313" key="3">
    <source>
        <dbReference type="EMBL" id="GCE31195.1"/>
    </source>
</evidence>
<evidence type="ECO:0000256" key="1">
    <source>
        <dbReference type="ARBA" id="ARBA00022801"/>
    </source>
</evidence>
<dbReference type="InterPro" id="IPR029058">
    <property type="entry name" value="AB_hydrolase_fold"/>
</dbReference>
<dbReference type="Gene3D" id="3.40.50.1820">
    <property type="entry name" value="alpha/beta hydrolase"/>
    <property type="match status" value="1"/>
</dbReference>
<organism evidence="3 4">
    <name type="scientific">Dictyobacter alpinus</name>
    <dbReference type="NCBI Taxonomy" id="2014873"/>
    <lineage>
        <taxon>Bacteria</taxon>
        <taxon>Bacillati</taxon>
        <taxon>Chloroflexota</taxon>
        <taxon>Ktedonobacteria</taxon>
        <taxon>Ktedonobacterales</taxon>
        <taxon>Dictyobacteraceae</taxon>
        <taxon>Dictyobacter</taxon>
    </lineage>
</organism>
<keyword evidence="4" id="KW-1185">Reference proteome</keyword>
<evidence type="ECO:0000259" key="2">
    <source>
        <dbReference type="Pfam" id="PF02129"/>
    </source>
</evidence>
<keyword evidence="1" id="KW-0378">Hydrolase</keyword>
<evidence type="ECO:0000313" key="4">
    <source>
        <dbReference type="Proteomes" id="UP000287171"/>
    </source>
</evidence>
<dbReference type="PANTHER" id="PTHR22946:SF9">
    <property type="entry name" value="POLYKETIDE TRANSFERASE AF380"/>
    <property type="match status" value="1"/>
</dbReference>
<dbReference type="InterPro" id="IPR000383">
    <property type="entry name" value="Xaa-Pro-like_dom"/>
</dbReference>
<proteinExistence type="predicted"/>
<dbReference type="GO" id="GO:0052689">
    <property type="term" value="F:carboxylic ester hydrolase activity"/>
    <property type="evidence" value="ECO:0007669"/>
    <property type="project" value="UniProtKB-ARBA"/>
</dbReference>
<dbReference type="AlphaFoldDB" id="A0A402BIJ6"/>
<reference evidence="4" key="1">
    <citation type="submission" date="2018-12" db="EMBL/GenBank/DDBJ databases">
        <title>Tengunoibacter tsumagoiensis gen. nov., sp. nov., Dictyobacter kobayashii sp. nov., D. alpinus sp. nov., and D. joshuensis sp. nov. and description of Dictyobacteraceae fam. nov. within the order Ktedonobacterales isolated from Tengu-no-mugimeshi.</title>
        <authorList>
            <person name="Wang C.M."/>
            <person name="Zheng Y."/>
            <person name="Sakai Y."/>
            <person name="Toyoda A."/>
            <person name="Minakuchi Y."/>
            <person name="Abe K."/>
            <person name="Yokota A."/>
            <person name="Yabe S."/>
        </authorList>
    </citation>
    <scope>NUCLEOTIDE SEQUENCE [LARGE SCALE GENOMIC DNA]</scope>
    <source>
        <strain evidence="4">Uno16</strain>
    </source>
</reference>
<accession>A0A402BIJ6</accession>
<dbReference type="SUPFAM" id="SSF53474">
    <property type="entry name" value="alpha/beta-Hydrolases"/>
    <property type="match status" value="1"/>
</dbReference>
<dbReference type="RefSeq" id="WP_126631185.1">
    <property type="nucleotide sequence ID" value="NZ_BIFT01000002.1"/>
</dbReference>
<dbReference type="InterPro" id="IPR050261">
    <property type="entry name" value="FrsA_esterase"/>
</dbReference>
<dbReference type="Gene3D" id="1.10.10.800">
    <property type="match status" value="1"/>
</dbReference>
<feature type="domain" description="Xaa-Pro dipeptidyl-peptidase-like" evidence="2">
    <location>
        <begin position="11"/>
        <end position="275"/>
    </location>
</feature>
<protein>
    <recommendedName>
        <fullName evidence="2">Xaa-Pro dipeptidyl-peptidase-like domain-containing protein</fullName>
    </recommendedName>
</protein>
<sequence>MQHEQVNVVSDGVTLRGWLFLPEPPHNESVPVIVMAHGFAAVKEQYLAHFAEVFVQAGLAALVFDYRNFGTSDGEPRQESDPWAQIRDYRNVISYARTRKELDADRIGVWGTSYSGGHVLVLGAIDKRIRCVVAQVPTISGYQAWLRRMQPDQITRMNEAFAIDHERVYAGGSPALGPVIPETAGGQGRYGSPDAVAFFSRPESRPATWHNAITLRSNEMARDYEPGSYIARISPTPLLMIVSDSDTVTFTDLALHAYEQALEPKRLVLLPGEHFTPYVGTFAEASAAAREWFLTHLMPMSKDTL</sequence>
<dbReference type="Proteomes" id="UP000287171">
    <property type="component" value="Unassembled WGS sequence"/>
</dbReference>
<comment type="caution">
    <text evidence="3">The sequence shown here is derived from an EMBL/GenBank/DDBJ whole genome shotgun (WGS) entry which is preliminary data.</text>
</comment>
<gene>
    <name evidence="3" type="ORF">KDA_66790</name>
</gene>
<name>A0A402BIJ6_9CHLR</name>
<dbReference type="EMBL" id="BIFT01000002">
    <property type="protein sequence ID" value="GCE31195.1"/>
    <property type="molecule type" value="Genomic_DNA"/>
</dbReference>